<sequence length="60" mass="6066">MTGTLVALVSVLLVAPVFGEAGRAVATVCFVLTEALVLYVGYGALTRVAGPAAREMLVGT</sequence>
<organism evidence="1 2">
    <name type="scientific">Halorarum salinum</name>
    <dbReference type="NCBI Taxonomy" id="2743089"/>
    <lineage>
        <taxon>Archaea</taxon>
        <taxon>Methanobacteriati</taxon>
        <taxon>Methanobacteriota</taxon>
        <taxon>Stenosarchaea group</taxon>
        <taxon>Halobacteria</taxon>
        <taxon>Halobacteriales</taxon>
        <taxon>Haloferacaceae</taxon>
        <taxon>Halorarum</taxon>
    </lineage>
</organism>
<proteinExistence type="predicted"/>
<dbReference type="Proteomes" id="UP000509626">
    <property type="component" value="Chromosome"/>
</dbReference>
<dbReference type="KEGG" id="halu:HUG12_10440"/>
<reference evidence="1 2" key="1">
    <citation type="submission" date="2020-06" db="EMBL/GenBank/DDBJ databases">
        <title>NJ-3-1, isolated from saline soil.</title>
        <authorList>
            <person name="Cui H.L."/>
            <person name="Shi X."/>
        </authorList>
    </citation>
    <scope>NUCLEOTIDE SEQUENCE [LARGE SCALE GENOMIC DNA]</scope>
    <source>
        <strain evidence="1 2">NJ-3-1</strain>
    </source>
</reference>
<gene>
    <name evidence="1" type="ORF">HUG12_10440</name>
</gene>
<dbReference type="InterPro" id="IPR055934">
    <property type="entry name" value="DUF7512"/>
</dbReference>
<evidence type="ECO:0000313" key="1">
    <source>
        <dbReference type="EMBL" id="QLG60234.1"/>
    </source>
</evidence>
<name>A0A7D5L852_9EURY</name>
<keyword evidence="2" id="KW-1185">Reference proteome</keyword>
<dbReference type="RefSeq" id="WP_179266820.1">
    <property type="nucleotide sequence ID" value="NZ_CP058579.1"/>
</dbReference>
<evidence type="ECO:0000313" key="2">
    <source>
        <dbReference type="Proteomes" id="UP000509626"/>
    </source>
</evidence>
<dbReference type="AlphaFoldDB" id="A0A7D5L852"/>
<protein>
    <submittedName>
        <fullName evidence="1">Uncharacterized protein</fullName>
    </submittedName>
</protein>
<dbReference type="EMBL" id="CP058579">
    <property type="protein sequence ID" value="QLG60234.1"/>
    <property type="molecule type" value="Genomic_DNA"/>
</dbReference>
<dbReference type="Pfam" id="PF24352">
    <property type="entry name" value="DUF7512"/>
    <property type="match status" value="1"/>
</dbReference>
<accession>A0A7D5L852</accession>
<dbReference type="OrthoDB" id="255777at2157"/>
<dbReference type="GeneID" id="56037881"/>